<gene>
    <name evidence="2" type="ORF">HP550_16610</name>
</gene>
<evidence type="ECO:0000313" key="3">
    <source>
        <dbReference type="Proteomes" id="UP000565724"/>
    </source>
</evidence>
<feature type="chain" id="PRO_5031542841" description="Lipoprotein" evidence="1">
    <location>
        <begin position="27"/>
        <end position="167"/>
    </location>
</feature>
<keyword evidence="3" id="KW-1185">Reference proteome</keyword>
<comment type="caution">
    <text evidence="2">The sequence shown here is derived from an EMBL/GenBank/DDBJ whole genome shotgun (WGS) entry which is preliminary data.</text>
</comment>
<reference evidence="2 3" key="1">
    <citation type="submission" date="2020-05" db="EMBL/GenBank/DDBJ databases">
        <title>Genome Sequencing of Type Strains.</title>
        <authorList>
            <person name="Lemaire J.F."/>
            <person name="Inderbitzin P."/>
            <person name="Gregorio O.A."/>
            <person name="Collins S.B."/>
            <person name="Wespe N."/>
            <person name="Knight-Connoni V."/>
        </authorList>
    </citation>
    <scope>NUCLEOTIDE SEQUENCE [LARGE SCALE GENOMIC DNA]</scope>
    <source>
        <strain evidence="2 3">ATCC 25174</strain>
    </source>
</reference>
<dbReference type="AlphaFoldDB" id="A0A7Y6DXT9"/>
<proteinExistence type="predicted"/>
<dbReference type="PROSITE" id="PS51257">
    <property type="entry name" value="PROKAR_LIPOPROTEIN"/>
    <property type="match status" value="1"/>
</dbReference>
<name>A0A7Y6DXT9_9CELL</name>
<organism evidence="2 3">
    <name type="scientific">Cellulomonas humilata</name>
    <dbReference type="NCBI Taxonomy" id="144055"/>
    <lineage>
        <taxon>Bacteria</taxon>
        <taxon>Bacillati</taxon>
        <taxon>Actinomycetota</taxon>
        <taxon>Actinomycetes</taxon>
        <taxon>Micrococcales</taxon>
        <taxon>Cellulomonadaceae</taxon>
        <taxon>Cellulomonas</taxon>
    </lineage>
</organism>
<feature type="signal peptide" evidence="1">
    <location>
        <begin position="1"/>
        <end position="26"/>
    </location>
</feature>
<dbReference type="EMBL" id="JABMCI010000069">
    <property type="protein sequence ID" value="NUU18876.1"/>
    <property type="molecule type" value="Genomic_DNA"/>
</dbReference>
<evidence type="ECO:0008006" key="4">
    <source>
        <dbReference type="Google" id="ProtNLM"/>
    </source>
</evidence>
<keyword evidence="1" id="KW-0732">Signal</keyword>
<accession>A0A7Y6DXT9</accession>
<dbReference type="Proteomes" id="UP000565724">
    <property type="component" value="Unassembled WGS sequence"/>
</dbReference>
<sequence>MTSPRPRTLRATALAAGLAVAGLVLAGCSATNPMTTEDQYSASDGVRVTLGDVRASNLLVLSAAEGDVGSLQGGLVNESSEDRTVTLAVGDEQTTVELGPKETVLLGAGRAQEEGFAEVTFPAIEVPPGGLLPITVSTPEAGSVDVQVPVLDGTLPEYASAVPTASS</sequence>
<dbReference type="RefSeq" id="WP_175348797.1">
    <property type="nucleotide sequence ID" value="NZ_JABMCI010000069.1"/>
</dbReference>
<evidence type="ECO:0000256" key="1">
    <source>
        <dbReference type="SAM" id="SignalP"/>
    </source>
</evidence>
<protein>
    <recommendedName>
        <fullName evidence="4">Lipoprotein</fullName>
    </recommendedName>
</protein>
<evidence type="ECO:0000313" key="2">
    <source>
        <dbReference type="EMBL" id="NUU18876.1"/>
    </source>
</evidence>